<protein>
    <submittedName>
        <fullName evidence="4">Unannotated protein</fullName>
    </submittedName>
</protein>
<dbReference type="InterPro" id="IPR041424">
    <property type="entry name" value="CinA_KH"/>
</dbReference>
<dbReference type="EMBL" id="CAFBOS010000121">
    <property type="protein sequence ID" value="CAB5004575.1"/>
    <property type="molecule type" value="Genomic_DNA"/>
</dbReference>
<dbReference type="Pfam" id="PF00994">
    <property type="entry name" value="MoCF_biosynth"/>
    <property type="match status" value="1"/>
</dbReference>
<evidence type="ECO:0000313" key="2">
    <source>
        <dbReference type="EMBL" id="CAB4737180.1"/>
    </source>
</evidence>
<dbReference type="SUPFAM" id="SSF53218">
    <property type="entry name" value="Molybdenum cofactor biosynthesis proteins"/>
    <property type="match status" value="1"/>
</dbReference>
<dbReference type="Gene3D" id="3.30.70.2860">
    <property type="match status" value="1"/>
</dbReference>
<dbReference type="HAMAP" id="MF_00226_B">
    <property type="entry name" value="CinA_B"/>
    <property type="match status" value="1"/>
</dbReference>
<dbReference type="Pfam" id="PF18146">
    <property type="entry name" value="CinA_KH"/>
    <property type="match status" value="1"/>
</dbReference>
<dbReference type="EMBL" id="CAEZYR010000024">
    <property type="protein sequence ID" value="CAB4737180.1"/>
    <property type="molecule type" value="Genomic_DNA"/>
</dbReference>
<accession>A0A6J7FFR4</accession>
<sequence>MRCEVVAVGTELLLGQIIDTNSSYIGEQLALVGIDSHFQTKVGDNADRIKAVITQALDRSDAVIVCGGLGPTQDDITRDVIADIMGVPLIRDEALVEKIRAIFGGRGRPFPENNLRQADVPEGASLIAQMPGTAPGLVCPVGDKVIYAVPGVPYEMVEMVQGTVLPDLERRAGITAIIKSRTLRTWGDSESGLAEKLHPEFERLENGGAATIAFLASGIEGIKVRITAKADTEADVDAILADEEAVVRAIIGPVVFGVDDDTMESVVLDLLKAQGLTLGLAESLTGGLIASRICDIPGASEAFRGSIVSYASEVKFDVLGVPEGPVVSEAAVRAMAEGAARVLRADCAIAVTGVAGPASQDGEEPGVVWMATLVDGEVVATRAKFPFDRNRMRQFTTITVMNALRMRLLARG</sequence>
<dbReference type="InterPro" id="IPR036425">
    <property type="entry name" value="MoaB/Mog-like_dom_sf"/>
</dbReference>
<dbReference type="Pfam" id="PF02464">
    <property type="entry name" value="CinA"/>
    <property type="match status" value="1"/>
</dbReference>
<reference evidence="4" key="1">
    <citation type="submission" date="2020-05" db="EMBL/GenBank/DDBJ databases">
        <authorList>
            <person name="Chiriac C."/>
            <person name="Salcher M."/>
            <person name="Ghai R."/>
            <person name="Kavagutti S V."/>
        </authorList>
    </citation>
    <scope>NUCLEOTIDE SEQUENCE</scope>
</reference>
<dbReference type="SMART" id="SM00852">
    <property type="entry name" value="MoCF_biosynth"/>
    <property type="match status" value="1"/>
</dbReference>
<dbReference type="InterPro" id="IPR036653">
    <property type="entry name" value="CinA-like_C"/>
</dbReference>
<dbReference type="Gene3D" id="3.90.950.20">
    <property type="entry name" value="CinA-like"/>
    <property type="match status" value="1"/>
</dbReference>
<dbReference type="InterPro" id="IPR001453">
    <property type="entry name" value="MoaB/Mog_dom"/>
</dbReference>
<feature type="domain" description="MoaB/Mog" evidence="1">
    <location>
        <begin position="4"/>
        <end position="171"/>
    </location>
</feature>
<dbReference type="EMBL" id="CAFBMH010000005">
    <property type="protein sequence ID" value="CAB4891229.1"/>
    <property type="molecule type" value="Genomic_DNA"/>
</dbReference>
<dbReference type="Gene3D" id="3.40.980.10">
    <property type="entry name" value="MoaB/Mog-like domain"/>
    <property type="match status" value="1"/>
</dbReference>
<evidence type="ECO:0000313" key="3">
    <source>
        <dbReference type="EMBL" id="CAB4836188.1"/>
    </source>
</evidence>
<dbReference type="EMBL" id="CAFABA010000157">
    <property type="protein sequence ID" value="CAB4836188.1"/>
    <property type="molecule type" value="Genomic_DNA"/>
</dbReference>
<organism evidence="4">
    <name type="scientific">freshwater metagenome</name>
    <dbReference type="NCBI Taxonomy" id="449393"/>
    <lineage>
        <taxon>unclassified sequences</taxon>
        <taxon>metagenomes</taxon>
        <taxon>ecological metagenomes</taxon>
    </lineage>
</organism>
<proteinExistence type="inferred from homology"/>
<dbReference type="InterPro" id="IPR008136">
    <property type="entry name" value="CinA_C"/>
</dbReference>
<dbReference type="NCBIfam" id="TIGR00199">
    <property type="entry name" value="PncC_domain"/>
    <property type="match status" value="1"/>
</dbReference>
<dbReference type="PIRSF" id="PIRSF006728">
    <property type="entry name" value="CinA"/>
    <property type="match status" value="1"/>
</dbReference>
<gene>
    <name evidence="2" type="ORF">UFOPK2754_00906</name>
    <name evidence="3" type="ORF">UFOPK3139_02744</name>
    <name evidence="4" type="ORF">UFOPK3543_00280</name>
    <name evidence="5" type="ORF">UFOPK3967_01867</name>
</gene>
<evidence type="ECO:0000313" key="5">
    <source>
        <dbReference type="EMBL" id="CAB5004575.1"/>
    </source>
</evidence>
<evidence type="ECO:0000259" key="1">
    <source>
        <dbReference type="SMART" id="SM00852"/>
    </source>
</evidence>
<dbReference type="SUPFAM" id="SSF142433">
    <property type="entry name" value="CinA-like"/>
    <property type="match status" value="1"/>
</dbReference>
<name>A0A6J7FFR4_9ZZZZ</name>
<dbReference type="PANTHER" id="PTHR13939">
    <property type="entry name" value="NICOTINAMIDE-NUCLEOTIDE AMIDOHYDROLASE PNCC"/>
    <property type="match status" value="1"/>
</dbReference>
<evidence type="ECO:0000313" key="4">
    <source>
        <dbReference type="EMBL" id="CAB4891229.1"/>
    </source>
</evidence>
<dbReference type="PANTHER" id="PTHR13939:SF0">
    <property type="entry name" value="NMN AMIDOHYDROLASE-LIKE PROTEIN YFAY"/>
    <property type="match status" value="1"/>
</dbReference>
<dbReference type="AlphaFoldDB" id="A0A6J7FFR4"/>
<dbReference type="InterPro" id="IPR050101">
    <property type="entry name" value="CinA"/>
</dbReference>
<dbReference type="NCBIfam" id="NF001813">
    <property type="entry name" value="PRK00549.1"/>
    <property type="match status" value="1"/>
</dbReference>
<dbReference type="InterPro" id="IPR008135">
    <property type="entry name" value="Competence-induced_CinA"/>
</dbReference>
<dbReference type="NCBIfam" id="TIGR00200">
    <property type="entry name" value="cinA_nterm"/>
    <property type="match status" value="1"/>
</dbReference>
<dbReference type="CDD" id="cd00885">
    <property type="entry name" value="cinA"/>
    <property type="match status" value="1"/>
</dbReference>